<proteinExistence type="predicted"/>
<keyword evidence="12" id="KW-0788">Thiol protease</keyword>
<keyword evidence="8" id="KW-0808">Transferase</keyword>
<accession>A0ABN7YCN9</accession>
<keyword evidence="9" id="KW-0479">Metal-binding</keyword>
<keyword evidence="15" id="KW-1043">Host membrane</keyword>
<dbReference type="Gene3D" id="3.90.176.10">
    <property type="entry name" value="Toxin ADP-ribosyltransferase, Chain A, domain 1"/>
    <property type="match status" value="1"/>
</dbReference>
<keyword evidence="5" id="KW-0964">Secreted</keyword>
<evidence type="ECO:0000256" key="22">
    <source>
        <dbReference type="SAM" id="Phobius"/>
    </source>
</evidence>
<evidence type="ECO:0000256" key="7">
    <source>
        <dbReference type="ARBA" id="ARBA00022670"/>
    </source>
</evidence>
<evidence type="ECO:0000256" key="4">
    <source>
        <dbReference type="ARBA" id="ARBA00022511"/>
    </source>
</evidence>
<evidence type="ECO:0000313" key="25">
    <source>
        <dbReference type="Proteomes" id="UP000706525"/>
    </source>
</evidence>
<feature type="compositionally biased region" description="Gly residues" evidence="21">
    <location>
        <begin position="2290"/>
        <end position="2300"/>
    </location>
</feature>
<dbReference type="Proteomes" id="UP000706525">
    <property type="component" value="Unassembled WGS sequence"/>
</dbReference>
<keyword evidence="22" id="KW-0812">Transmembrane</keyword>
<feature type="compositionally biased region" description="Polar residues" evidence="21">
    <location>
        <begin position="2784"/>
        <end position="2798"/>
    </location>
</feature>
<feature type="compositionally biased region" description="Basic and acidic residues" evidence="21">
    <location>
        <begin position="2760"/>
        <end position="2777"/>
    </location>
</feature>
<keyword evidence="7" id="KW-0645">Protease</keyword>
<dbReference type="Gene3D" id="3.40.50.11050">
    <property type="match status" value="1"/>
</dbReference>
<evidence type="ECO:0000256" key="3">
    <source>
        <dbReference type="ARBA" id="ARBA00004613"/>
    </source>
</evidence>
<evidence type="ECO:0000256" key="12">
    <source>
        <dbReference type="ARBA" id="ARBA00022807"/>
    </source>
</evidence>
<feature type="region of interest" description="Disordered" evidence="21">
    <location>
        <begin position="2287"/>
        <end position="2332"/>
    </location>
</feature>
<feature type="region of interest" description="Disordered" evidence="21">
    <location>
        <begin position="1558"/>
        <end position="1578"/>
    </location>
</feature>
<keyword evidence="19" id="KW-1035">Host cytoplasm</keyword>
<dbReference type="SMART" id="SM00912">
    <property type="entry name" value="Haemagg_act"/>
    <property type="match status" value="1"/>
</dbReference>
<dbReference type="RefSeq" id="WP_223985092.1">
    <property type="nucleotide sequence ID" value="NZ_CAJZAG010000003.1"/>
</dbReference>
<feature type="compositionally biased region" description="Low complexity" evidence="21">
    <location>
        <begin position="2220"/>
        <end position="2231"/>
    </location>
</feature>
<evidence type="ECO:0000256" key="18">
    <source>
        <dbReference type="ARBA" id="ARBA00023136"/>
    </source>
</evidence>
<feature type="compositionally biased region" description="Low complexity" evidence="21">
    <location>
        <begin position="1561"/>
        <end position="1578"/>
    </location>
</feature>
<feature type="transmembrane region" description="Helical" evidence="22">
    <location>
        <begin position="42"/>
        <end position="60"/>
    </location>
</feature>
<dbReference type="InterPro" id="IPR025157">
    <property type="entry name" value="Hemagglutinin_rpt"/>
</dbReference>
<dbReference type="Pfam" id="PF05860">
    <property type="entry name" value="TPS"/>
    <property type="match status" value="1"/>
</dbReference>
<dbReference type="SUPFAM" id="SSF51126">
    <property type="entry name" value="Pectin lyase-like"/>
    <property type="match status" value="1"/>
</dbReference>
<keyword evidence="14" id="KW-0460">Magnesium</keyword>
<evidence type="ECO:0000256" key="16">
    <source>
        <dbReference type="ARBA" id="ARBA00023026"/>
    </source>
</evidence>
<dbReference type="InterPro" id="IPR024973">
    <property type="entry name" value="ESPR"/>
</dbReference>
<keyword evidence="4" id="KW-1032">Host cell membrane</keyword>
<evidence type="ECO:0000256" key="2">
    <source>
        <dbReference type="ARBA" id="ARBA00004165"/>
    </source>
</evidence>
<comment type="subcellular location">
    <subcellularLocation>
        <location evidence="2">Host cell membrane</location>
    </subcellularLocation>
    <subcellularLocation>
        <location evidence="20">Host cytoplasm</location>
        <location evidence="20">Host cytosol</location>
    </subcellularLocation>
    <subcellularLocation>
        <location evidence="3">Secreted</location>
    </subcellularLocation>
</comment>
<keyword evidence="22" id="KW-1133">Transmembrane helix</keyword>
<feature type="compositionally biased region" description="Polar residues" evidence="21">
    <location>
        <begin position="2323"/>
        <end position="2332"/>
    </location>
</feature>
<protein>
    <recommendedName>
        <fullName evidence="23">Peptidase C80 domain-containing protein</fullName>
    </recommendedName>
</protein>
<feature type="region of interest" description="Disordered" evidence="21">
    <location>
        <begin position="2133"/>
        <end position="2153"/>
    </location>
</feature>
<dbReference type="PROSITE" id="PS51771">
    <property type="entry name" value="CGT_MARTX_CPD"/>
    <property type="match status" value="1"/>
</dbReference>
<keyword evidence="16" id="KW-0843">Virulence</keyword>
<dbReference type="Pfam" id="PF13018">
    <property type="entry name" value="ESPR"/>
    <property type="match status" value="1"/>
</dbReference>
<feature type="region of interest" description="Disordered" evidence="21">
    <location>
        <begin position="2209"/>
        <end position="2231"/>
    </location>
</feature>
<dbReference type="InterPro" id="IPR011050">
    <property type="entry name" value="Pectin_lyase_fold/virulence"/>
</dbReference>
<evidence type="ECO:0000256" key="19">
    <source>
        <dbReference type="ARBA" id="ARBA00023200"/>
    </source>
</evidence>
<comment type="caution">
    <text evidence="24">The sequence shown here is derived from an EMBL/GenBank/DDBJ whole genome shotgun (WGS) entry which is preliminary data.</text>
</comment>
<dbReference type="Pfam" id="PF13332">
    <property type="entry name" value="Fil_haemagg_2"/>
    <property type="match status" value="6"/>
</dbReference>
<keyword evidence="17" id="KW-0446">Lipid-binding</keyword>
<dbReference type="NCBIfam" id="TIGR01731">
    <property type="entry name" value="fil_hemag_20aa"/>
    <property type="match status" value="5"/>
</dbReference>
<evidence type="ECO:0000256" key="20">
    <source>
        <dbReference type="ARBA" id="ARBA00023586"/>
    </source>
</evidence>
<evidence type="ECO:0000256" key="21">
    <source>
        <dbReference type="SAM" id="MobiDB-lite"/>
    </source>
</evidence>
<keyword evidence="13" id="KW-0068">Autocatalytic cleavage</keyword>
<evidence type="ECO:0000256" key="13">
    <source>
        <dbReference type="ARBA" id="ARBA00022813"/>
    </source>
</evidence>
<feature type="region of interest" description="Disordered" evidence="21">
    <location>
        <begin position="2379"/>
        <end position="2403"/>
    </location>
</feature>
<keyword evidence="11" id="KW-0378">Hydrolase</keyword>
<evidence type="ECO:0000256" key="5">
    <source>
        <dbReference type="ARBA" id="ARBA00022525"/>
    </source>
</evidence>
<dbReference type="InterPro" id="IPR012334">
    <property type="entry name" value="Pectin_lyas_fold"/>
</dbReference>
<dbReference type="SUPFAM" id="SSF56399">
    <property type="entry name" value="ADP-ribosylation"/>
    <property type="match status" value="1"/>
</dbReference>
<reference evidence="24 25" key="1">
    <citation type="submission" date="2021-08" db="EMBL/GenBank/DDBJ databases">
        <authorList>
            <person name="Peeters C."/>
        </authorList>
    </citation>
    <scope>NUCLEOTIDE SEQUENCE [LARGE SCALE GENOMIC DNA]</scope>
    <source>
        <strain evidence="24 25">LMG 32289</strain>
    </source>
</reference>
<evidence type="ECO:0000256" key="10">
    <source>
        <dbReference type="ARBA" id="ARBA00022737"/>
    </source>
</evidence>
<evidence type="ECO:0000256" key="17">
    <source>
        <dbReference type="ARBA" id="ARBA00023121"/>
    </source>
</evidence>
<organism evidence="24 25">
    <name type="scientific">Cupriavidus pampae</name>
    <dbReference type="NCBI Taxonomy" id="659251"/>
    <lineage>
        <taxon>Bacteria</taxon>
        <taxon>Pseudomonadati</taxon>
        <taxon>Pseudomonadota</taxon>
        <taxon>Betaproteobacteria</taxon>
        <taxon>Burkholderiales</taxon>
        <taxon>Burkholderiaceae</taxon>
        <taxon>Cupriavidus</taxon>
    </lineage>
</organism>
<evidence type="ECO:0000259" key="23">
    <source>
        <dbReference type="PROSITE" id="PS51771"/>
    </source>
</evidence>
<feature type="region of interest" description="Disordered" evidence="21">
    <location>
        <begin position="2474"/>
        <end position="2493"/>
    </location>
</feature>
<keyword evidence="6" id="KW-0800">Toxin</keyword>
<dbReference type="Pfam" id="PF11713">
    <property type="entry name" value="Peptidase_C80"/>
    <property type="match status" value="1"/>
</dbReference>
<keyword evidence="18 22" id="KW-0472">Membrane</keyword>
<feature type="region of interest" description="Disordered" evidence="21">
    <location>
        <begin position="2748"/>
        <end position="2798"/>
    </location>
</feature>
<evidence type="ECO:0000256" key="8">
    <source>
        <dbReference type="ARBA" id="ARBA00022679"/>
    </source>
</evidence>
<feature type="domain" description="Peptidase C80" evidence="23">
    <location>
        <begin position="2622"/>
        <end position="2784"/>
    </location>
</feature>
<sequence>MNHFYRVIWNAATATWTAVAETARGHGKAKSTRDGKRRYARALFRASLAGGLLGGAAMAIPQTVLAQSVAVASGKTNTYVAPNGTTVVNIDTANAAGLSHNRYNSYNVNDKGLVLNNTTSAQIAYQSQLAGQVTANFNMTNAARVILNEVVSNNRSTLAGFTEVLGGRADVILANPYGITCSGCGFINTDRVTLTTGVPYLNANGSLGGFTVNQGDILINGSGLNATAQQMLDLVARTVKLDGTINAQDLSITAGANRYDYVSRSVTGAVPGAGTTPAYAIDSTALGGMYANRIRLTATEAGVGVRMLGDAAASADDFTLSAAGRIELQNRISAQRDVLVASTSNEATALALSNASLSSGRDTSLTATGGAGLNASVILAAGNWRGRFGAIATGAGTRFQSSGRLEASTTSGDMNLGSAALLASGDLLLTTVGKLAVANDAAQGIASLGGNVVLTAARGLDNAGSITAGKGAATLRVDGAIDNSGTVHAATTLDIADRNGTGTQALINSGNLLAERDLALKAAAIRNTTTGRVQADAGSRIDASSLDNAGAMLLSRQANANGIITLTGTFLNDTGGVTTLAATSGGGGTVTANQIINKGTLQSVGNLSLAAGAGGLNTTGSLLSNGALNIGARGANNYTAALNGIVQAVGKLSVQQGTGNSTLSIGSGKTVSGGTVDIDMNTVTLNKDAVLSSAGNLDLDAATLTLGGDNTSTARVMAAIDVMGGGGTGNITVRNDLTNDGLLYSRDALNVTAPNITISGTGGIAALGDVTVKANAGTLTLASGPSAGAGNLVNNGAIYAGRNLSVTANGTLTNSSTINAVGAMTLRANTAVNNRDIVSDGSIDIVANTIRNEVAGGDTRYWTKGDTTTVKQREYNDGGADGNLEVFKDYKSTWTEYQRYKDDVAPRYSPQILATTNLRLTFHTGSNLGGTIYGGNSVALQGFSFDSTQHANALRDFGIRDDAGNGFRLGGDATFANDSLALQARDYTRYYTLHTKYIALGPAKFYTDKLCKGRFDDAMCGYRKGYNDSYVYREHKQLNAGIHTQTLTASGIALSNKGAVTTDVNSVKEGTTRPNTIGTVLDSNTVRVGSTSLNGATTGNAAHGVNGTSFGGISMPLPISPSGLFVVARDPAAKYLVETNPLYMDGTATYGSDYLTKMLGYSADEISLRLGDASYENYLVKQQLIAQTGNVMLGRYRNADAQMQGLFDNASAQTKSLGLELGKALTPEQQANLKQDIVWMVQTVVDGRTVLAPVVYLSQSTKAAVSLGAVISAQDANLNLTSLTNMGGTIVGGKSLVARSAGDIANTSGVIKGGNVSLKSTAGSIVNKTFSTSNGTTDLFQQTTVGQTGSIQSTGTLALDAKKDITNLGATMTAGTDASLKAGNNITFDTIENKNTSTTGTNRGKGTTTTTTTTVEQVKSGLTVGGNLSAQAGNDITLAGTDAKVGRNADLNAGNNVSIVARENTTTTHTTNISSGFGQNNSVYGSTKVTSDSTSVRNVGSDLQVGGNANVTAKNDVTVQGSDVVVKGKGTINATNVNVLAGRNYDETRTTTERSGILQVSAGGDTSASADASASSTSGRARGAAAAGASAEVKGNGSADLVFGSTTRTQTDTTDLRHVRSNVNFGGDVTINASQDVNLQGSKIKAGGNAIVNARNVNLLATEDKKTSNTTSTTTKVGLMASSNNKAGVYAKAGADGYAGNGNAHGTAKASAVASADSENRVALVRHSTTTTSSLDTRHHGSAISAGGDLNVKATNGLTLEGSQLASGGNMKLDARDMHFKAVNDVHETRSSGSTTTAGLYLKGNATASATADAAVGLGAQLSASAEATARADAGLYGSNTRTSNVDGSTTAVTSGISAGGNIKRTATNSIKDVGTQISAGGGLTQSAQTITSEATANTTYSSSRSTTHTARLGVYAEATAGVTANAAAGPGAVTPPPPPVAEIAGGITASYQRNDASKTSNTSDVVVSNIKVGGSVTSTSVNATTLEGTKIDAGKNVTLNAGSLDYRAAASTASNTSDGTYANGKLDINLVNIGGAAAIDYRGDKSSDSSSTAVAGGINAGGKLSVNVKSDARFEGTNLAAGEGASLTSGGKLTFDAARNTSSSSSQGVDVNAGVSTYGVKPGGNVSVTVSTTSESRDTEVAGSIGGGKGPLTIRSGGDATFTGTALSSGGEVAVDAGGNLTFNAARDKRTSQTVTVDAGATVLSSQGLGSARAGGGNQSSQSDTASAASIKSGDNIKLTAGGNLLLEGTRRDANGVVTIAAGGTLTEKEAVSTSSETDFRMLALPAAGSGGKPRGMRGGANTSRADSGAGASTRAPGKASGGSQPVVSGTQGAIKIGANGSKIKTTAGDADALGKPEGTVSSQVANGLLFQGLRTSAGTTQGAGDRSGVNLTDGGRPSAETAEHRRIIGAMALHQPPVTPQARQAANREANRNAAELMQRGIEAAQKTPGAPMLTDGDRRVIKQYVRSPKPFNAPFMPKQAQGSESPVDPSRVTELNSALAKLPNTTEVTYRGVITPKQIWGTKIQPGDVVVSTPFTSTSMSLNVAKDFSSAGNPGHQSVFRILGQTGKNIAGMGLNESEVLFQPGTRFDVQTFKKEGNTTYVLLSENTRRAEPSGPPDKNIFTGAPDYKRRVVVQAGNDPVTAKAAQALADKYYGTELLKVGPQGSLEGAGSFAQPVGSVKVSVVGHGDNAGGGRLGGKTAAEVAALATLAAGGADNLKKLSLVGCNTACMRDDVAAQLSAAALQPSVSGQQGPIRVGDDGRKVKSQLTDKEALGKPGESWASSGWKSSTQNAQDHWQKHKQEFPQYNRWFEYAAGAQKFTSNPPSGTQTKPNGTGGSSYYNPNSNVFAATNSRGQTMTMFKPSGGGAYWAKQ</sequence>
<dbReference type="InterPro" id="IPR010069">
    <property type="entry name" value="CdiA_FHA1_rpt"/>
</dbReference>
<evidence type="ECO:0000256" key="6">
    <source>
        <dbReference type="ARBA" id="ARBA00022656"/>
    </source>
</evidence>
<evidence type="ECO:0000256" key="11">
    <source>
        <dbReference type="ARBA" id="ARBA00022801"/>
    </source>
</evidence>
<feature type="region of interest" description="Disordered" evidence="21">
    <location>
        <begin position="2822"/>
        <end position="2843"/>
    </location>
</feature>
<dbReference type="NCBIfam" id="TIGR01901">
    <property type="entry name" value="adhes_NPXG"/>
    <property type="match status" value="1"/>
</dbReference>
<comment type="cofactor">
    <cofactor evidence="1">
        <name>Mg(2+)</name>
        <dbReference type="ChEBI" id="CHEBI:18420"/>
    </cofactor>
</comment>
<dbReference type="InterPro" id="IPR008638">
    <property type="entry name" value="FhaB/CdiA-like_TPS"/>
</dbReference>
<gene>
    <name evidence="24" type="ORF">LMG32289_01785</name>
</gene>
<evidence type="ECO:0000256" key="15">
    <source>
        <dbReference type="ARBA" id="ARBA00022870"/>
    </source>
</evidence>
<dbReference type="Gene3D" id="2.160.20.10">
    <property type="entry name" value="Single-stranded right-handed beta-helix, Pectin lyase-like"/>
    <property type="match status" value="1"/>
</dbReference>
<dbReference type="EMBL" id="CAJZAG010000003">
    <property type="protein sequence ID" value="CAG9169662.1"/>
    <property type="molecule type" value="Genomic_DNA"/>
</dbReference>
<keyword evidence="10" id="KW-0677">Repeat</keyword>
<dbReference type="InterPro" id="IPR020974">
    <property type="entry name" value="CPD_dom"/>
</dbReference>
<name>A0ABN7YCN9_9BURK</name>
<dbReference type="InterPro" id="IPR038383">
    <property type="entry name" value="CPD_dom_sf"/>
</dbReference>
<evidence type="ECO:0000256" key="9">
    <source>
        <dbReference type="ARBA" id="ARBA00022723"/>
    </source>
</evidence>
<dbReference type="PROSITE" id="PS51996">
    <property type="entry name" value="TR_MART"/>
    <property type="match status" value="1"/>
</dbReference>
<evidence type="ECO:0000313" key="24">
    <source>
        <dbReference type="EMBL" id="CAG9169662.1"/>
    </source>
</evidence>
<keyword evidence="25" id="KW-1185">Reference proteome</keyword>
<evidence type="ECO:0000256" key="14">
    <source>
        <dbReference type="ARBA" id="ARBA00022842"/>
    </source>
</evidence>
<evidence type="ECO:0000256" key="1">
    <source>
        <dbReference type="ARBA" id="ARBA00001946"/>
    </source>
</evidence>